<dbReference type="Pfam" id="PF09912">
    <property type="entry name" value="DUF2141"/>
    <property type="match status" value="1"/>
</dbReference>
<dbReference type="Proteomes" id="UP000753961">
    <property type="component" value="Unassembled WGS sequence"/>
</dbReference>
<evidence type="ECO:0000313" key="1">
    <source>
        <dbReference type="EMBL" id="MBY5957796.1"/>
    </source>
</evidence>
<gene>
    <name evidence="1" type="ORF">KUV50_06625</name>
</gene>
<accession>A0A953HWE8</accession>
<dbReference type="InterPro" id="IPR018673">
    <property type="entry name" value="DUF2141"/>
</dbReference>
<protein>
    <submittedName>
        <fullName evidence="1">DUF2141 domain-containing protein</fullName>
    </submittedName>
</protein>
<reference evidence="1" key="1">
    <citation type="submission" date="2021-06" db="EMBL/GenBank/DDBJ databases">
        <title>44 bacteria genomes isolated from Dapeng, Shenzhen.</title>
        <authorList>
            <person name="Zheng W."/>
            <person name="Yu S."/>
            <person name="Huang Y."/>
        </authorList>
    </citation>
    <scope>NUCLEOTIDE SEQUENCE</scope>
    <source>
        <strain evidence="1">DP5N28-2</strain>
    </source>
</reference>
<dbReference type="EMBL" id="JAHVHU010000006">
    <property type="protein sequence ID" value="MBY5957796.1"/>
    <property type="molecule type" value="Genomic_DNA"/>
</dbReference>
<name>A0A953HWE8_9BACT</name>
<dbReference type="RefSeq" id="WP_222579318.1">
    <property type="nucleotide sequence ID" value="NZ_JAHVHU010000006.1"/>
</dbReference>
<organism evidence="1 2">
    <name type="scientific">Membranihabitans marinus</name>
    <dbReference type="NCBI Taxonomy" id="1227546"/>
    <lineage>
        <taxon>Bacteria</taxon>
        <taxon>Pseudomonadati</taxon>
        <taxon>Bacteroidota</taxon>
        <taxon>Saprospiria</taxon>
        <taxon>Saprospirales</taxon>
        <taxon>Saprospiraceae</taxon>
        <taxon>Membranihabitans</taxon>
    </lineage>
</organism>
<comment type="caution">
    <text evidence="1">The sequence shown here is derived from an EMBL/GenBank/DDBJ whole genome shotgun (WGS) entry which is preliminary data.</text>
</comment>
<dbReference type="AlphaFoldDB" id="A0A953HWE8"/>
<evidence type="ECO:0000313" key="2">
    <source>
        <dbReference type="Proteomes" id="UP000753961"/>
    </source>
</evidence>
<keyword evidence="2" id="KW-1185">Reference proteome</keyword>
<proteinExistence type="predicted"/>
<sequence length="140" mass="15836">MMTLFSYWYLFLITTLTSPPTSSIDLTIQNIKTGAGSIKIALYNAPTDFPKQTKAYKVGEVSAQKPQVSYSFENIPAGDYAIALYHDVNADDELNFKMFFIPKEPYGFSNNFVPKFSKPGFDDAKFQVKNDTEINIKLIH</sequence>